<reference evidence="2" key="1">
    <citation type="journal article" date="2023" name="Front. Plant Sci.">
        <title>Chromosomal-level genome assembly of Melastoma candidum provides insights into trichome evolution.</title>
        <authorList>
            <person name="Zhong Y."/>
            <person name="Wu W."/>
            <person name="Sun C."/>
            <person name="Zou P."/>
            <person name="Liu Y."/>
            <person name="Dai S."/>
            <person name="Zhou R."/>
        </authorList>
    </citation>
    <scope>NUCLEOTIDE SEQUENCE [LARGE SCALE GENOMIC DNA]</scope>
</reference>
<dbReference type="Proteomes" id="UP001057402">
    <property type="component" value="Chromosome 2"/>
</dbReference>
<protein>
    <submittedName>
        <fullName evidence="1">Uncharacterized protein</fullName>
    </submittedName>
</protein>
<gene>
    <name evidence="1" type="ORF">MLD38_005030</name>
</gene>
<dbReference type="EMBL" id="CM042881">
    <property type="protein sequence ID" value="KAI4387180.1"/>
    <property type="molecule type" value="Genomic_DNA"/>
</dbReference>
<evidence type="ECO:0000313" key="2">
    <source>
        <dbReference type="Proteomes" id="UP001057402"/>
    </source>
</evidence>
<accession>A0ACB9S737</accession>
<evidence type="ECO:0000313" key="1">
    <source>
        <dbReference type="EMBL" id="KAI4387180.1"/>
    </source>
</evidence>
<sequence>MQKPAFSSVDPGSPFPNPSSAPHLFNPNPSHARFRPPDDDYDHHHHHLTTADNGTASSSPRYRFESDYVTFDIEGFSRLQIRELKRLLVSELKSVRVIRSRIESSAALTGDGLSTDVEVTPLPPKGKKGSSGVKRPTPFHGINGNKDGSNLKKFKEHNLPPIAASGAMMKSCGQILTKLMKHKYSWVFKKPVDARALGLHDYLQIIKKPMDLGSVKKKLDRNAYSSPGDFAADVRLTFNNALTYNPKGHEVHAMAEALLYMFEEMYEPVCQTYEKDMPGERDNVESTVREEDLLEESRRGEPILIPNTKKPSTRSNMDPVPGPRLNSGMELSNRDRFLGTEQATSVKKTRVPGVVKQAKAGKLQKPKAKDTNKRDMSFEEKGELGMNLQNLPPEKMGQLLNIIRKGNKQLLRDGDEIELDIEALSTETLWELDRFVCNYKKLASKNKRQGLIHNQVSTSEIIDKSPENEAPKAATTQHKQKGEAGEEEGNDIPMSSYMRVEVEMDYAKFNAANSSSSSRNSSSSSDSDSRSSSGSDSDADSMQSPFVGSKGAQGS</sequence>
<proteinExistence type="predicted"/>
<name>A0ACB9S737_9MYRT</name>
<comment type="caution">
    <text evidence="1">The sequence shown here is derived from an EMBL/GenBank/DDBJ whole genome shotgun (WGS) entry which is preliminary data.</text>
</comment>
<organism evidence="1 2">
    <name type="scientific">Melastoma candidum</name>
    <dbReference type="NCBI Taxonomy" id="119954"/>
    <lineage>
        <taxon>Eukaryota</taxon>
        <taxon>Viridiplantae</taxon>
        <taxon>Streptophyta</taxon>
        <taxon>Embryophyta</taxon>
        <taxon>Tracheophyta</taxon>
        <taxon>Spermatophyta</taxon>
        <taxon>Magnoliopsida</taxon>
        <taxon>eudicotyledons</taxon>
        <taxon>Gunneridae</taxon>
        <taxon>Pentapetalae</taxon>
        <taxon>rosids</taxon>
        <taxon>malvids</taxon>
        <taxon>Myrtales</taxon>
        <taxon>Melastomataceae</taxon>
        <taxon>Melastomatoideae</taxon>
        <taxon>Melastomateae</taxon>
        <taxon>Melastoma</taxon>
    </lineage>
</organism>
<keyword evidence="2" id="KW-1185">Reference proteome</keyword>